<feature type="transmembrane region" description="Helical" evidence="7">
    <location>
        <begin position="84"/>
        <end position="111"/>
    </location>
</feature>
<dbReference type="EMBL" id="CP089291">
    <property type="protein sequence ID" value="UOF88704.1"/>
    <property type="molecule type" value="Genomic_DNA"/>
</dbReference>
<dbReference type="PANTHER" id="PTHR43744">
    <property type="entry name" value="ABC TRANSPORTER PERMEASE PROTEIN MG189-RELATED-RELATED"/>
    <property type="match status" value="1"/>
</dbReference>
<evidence type="ECO:0000313" key="10">
    <source>
        <dbReference type="Proteomes" id="UP000830167"/>
    </source>
</evidence>
<feature type="transmembrane region" description="Helical" evidence="7">
    <location>
        <begin position="120"/>
        <end position="144"/>
    </location>
</feature>
<keyword evidence="2 7" id="KW-0813">Transport</keyword>
<reference evidence="9" key="1">
    <citation type="submission" date="2021-12" db="EMBL/GenBank/DDBJ databases">
        <title>Alicyclobacillaceae gen. nov., sp. nov., isolated from chalcocite enrichment system.</title>
        <authorList>
            <person name="Jiang Z."/>
        </authorList>
    </citation>
    <scope>NUCLEOTIDE SEQUENCE</scope>
    <source>
        <strain evidence="9">MYW30-H2</strain>
    </source>
</reference>
<dbReference type="CDD" id="cd06261">
    <property type="entry name" value="TM_PBP2"/>
    <property type="match status" value="1"/>
</dbReference>
<dbReference type="Pfam" id="PF00528">
    <property type="entry name" value="BPD_transp_1"/>
    <property type="match status" value="1"/>
</dbReference>
<keyword evidence="10" id="KW-1185">Reference proteome</keyword>
<dbReference type="PANTHER" id="PTHR43744:SF12">
    <property type="entry name" value="ABC TRANSPORTER PERMEASE PROTEIN MG189-RELATED"/>
    <property type="match status" value="1"/>
</dbReference>
<gene>
    <name evidence="9" type="ORF">LSG31_12165</name>
</gene>
<dbReference type="PROSITE" id="PS50928">
    <property type="entry name" value="ABC_TM1"/>
    <property type="match status" value="1"/>
</dbReference>
<keyword evidence="4 7" id="KW-0812">Transmembrane</keyword>
<keyword evidence="6 7" id="KW-0472">Membrane</keyword>
<proteinExistence type="inferred from homology"/>
<evidence type="ECO:0000256" key="4">
    <source>
        <dbReference type="ARBA" id="ARBA00022692"/>
    </source>
</evidence>
<name>A0ABY4CEA3_9BACL</name>
<evidence type="ECO:0000256" key="2">
    <source>
        <dbReference type="ARBA" id="ARBA00022448"/>
    </source>
</evidence>
<dbReference type="Gene3D" id="1.10.3720.10">
    <property type="entry name" value="MetI-like"/>
    <property type="match status" value="1"/>
</dbReference>
<dbReference type="Proteomes" id="UP000830167">
    <property type="component" value="Chromosome"/>
</dbReference>
<evidence type="ECO:0000259" key="8">
    <source>
        <dbReference type="PROSITE" id="PS50928"/>
    </source>
</evidence>
<organism evidence="9 10">
    <name type="scientific">Fodinisporobacter ferrooxydans</name>
    <dbReference type="NCBI Taxonomy" id="2901836"/>
    <lineage>
        <taxon>Bacteria</taxon>
        <taxon>Bacillati</taxon>
        <taxon>Bacillota</taxon>
        <taxon>Bacilli</taxon>
        <taxon>Bacillales</taxon>
        <taxon>Alicyclobacillaceae</taxon>
        <taxon>Fodinisporobacter</taxon>
    </lineage>
</organism>
<feature type="transmembrane region" description="Helical" evidence="7">
    <location>
        <begin position="156"/>
        <end position="176"/>
    </location>
</feature>
<sequence length="290" mass="32407">MLSTAAKPVVHFKQKKIRKRSRLNPLLPLFGLLWLLFSFYPVFYMLITSLRSQAGFLLGVPWLPSAHPTFENYLTVLQNDFQKYFLNSVIVSVVTVFLIVFVSVSSAYVIVRTKTKTVRFIFNVFLVGLAIPIQAAIIPIYVLIGKLGVYNTLLGLILPSVAFGIPLTVLILVNFIRDIPNELYESMALEGITDFGMLKSLVIPLTKPALMSVAIYNFVQVWNNFLFPLVLTQTPDVRVMPLAVVSYQGEFTINVPVLLAAVVLSALPLILAYVFGRRYLLKGLTAGFSK</sequence>
<accession>A0ABY4CEA3</accession>
<evidence type="ECO:0000256" key="3">
    <source>
        <dbReference type="ARBA" id="ARBA00022475"/>
    </source>
</evidence>
<comment type="subcellular location">
    <subcellularLocation>
        <location evidence="1 7">Cell membrane</location>
        <topology evidence="1 7">Multi-pass membrane protein</topology>
    </subcellularLocation>
</comment>
<dbReference type="RefSeq" id="WP_347435383.1">
    <property type="nucleotide sequence ID" value="NZ_CP089291.1"/>
</dbReference>
<protein>
    <submittedName>
        <fullName evidence="9">Carbohydrate ABC transporter permease</fullName>
    </submittedName>
</protein>
<keyword evidence="5 7" id="KW-1133">Transmembrane helix</keyword>
<dbReference type="InterPro" id="IPR000515">
    <property type="entry name" value="MetI-like"/>
</dbReference>
<keyword evidence="3" id="KW-1003">Cell membrane</keyword>
<evidence type="ECO:0000256" key="1">
    <source>
        <dbReference type="ARBA" id="ARBA00004651"/>
    </source>
</evidence>
<evidence type="ECO:0000256" key="7">
    <source>
        <dbReference type="RuleBase" id="RU363032"/>
    </source>
</evidence>
<feature type="transmembrane region" description="Helical" evidence="7">
    <location>
        <begin position="251"/>
        <end position="275"/>
    </location>
</feature>
<evidence type="ECO:0000256" key="5">
    <source>
        <dbReference type="ARBA" id="ARBA00022989"/>
    </source>
</evidence>
<dbReference type="SUPFAM" id="SSF161098">
    <property type="entry name" value="MetI-like"/>
    <property type="match status" value="1"/>
</dbReference>
<feature type="domain" description="ABC transmembrane type-1" evidence="8">
    <location>
        <begin position="85"/>
        <end position="275"/>
    </location>
</feature>
<dbReference type="InterPro" id="IPR035906">
    <property type="entry name" value="MetI-like_sf"/>
</dbReference>
<evidence type="ECO:0000256" key="6">
    <source>
        <dbReference type="ARBA" id="ARBA00023136"/>
    </source>
</evidence>
<evidence type="ECO:0000313" key="9">
    <source>
        <dbReference type="EMBL" id="UOF88704.1"/>
    </source>
</evidence>
<comment type="similarity">
    <text evidence="7">Belongs to the binding-protein-dependent transport system permease family.</text>
</comment>
<feature type="transmembrane region" description="Helical" evidence="7">
    <location>
        <begin position="26"/>
        <end position="47"/>
    </location>
</feature>